<evidence type="ECO:0000259" key="5">
    <source>
        <dbReference type="Pfam" id="PF26640"/>
    </source>
</evidence>
<dbReference type="Pfam" id="PF06985">
    <property type="entry name" value="HET"/>
    <property type="match status" value="1"/>
</dbReference>
<dbReference type="OrthoDB" id="20872at2759"/>
<reference evidence="6 7" key="1">
    <citation type="submission" date="2018-05" db="EMBL/GenBank/DDBJ databases">
        <title>Draft genome sequence of Scytalidium lignicola DSM 105466, a ubiquitous saprotrophic fungus.</title>
        <authorList>
            <person name="Buettner E."/>
            <person name="Gebauer A.M."/>
            <person name="Hofrichter M."/>
            <person name="Liers C."/>
            <person name="Kellner H."/>
        </authorList>
    </citation>
    <scope>NUCLEOTIDE SEQUENCE [LARGE SCALE GENOMIC DNA]</scope>
    <source>
        <strain evidence="6 7">DSM 105466</strain>
    </source>
</reference>
<dbReference type="InterPro" id="IPR010730">
    <property type="entry name" value="HET"/>
</dbReference>
<accession>A0A3E2GVG3</accession>
<proteinExistence type="predicted"/>
<dbReference type="Pfam" id="PF12796">
    <property type="entry name" value="Ank_2"/>
    <property type="match status" value="3"/>
</dbReference>
<dbReference type="SMART" id="SM00248">
    <property type="entry name" value="ANK"/>
    <property type="match status" value="12"/>
</dbReference>
<feature type="domain" description="DUF8212" evidence="5">
    <location>
        <begin position="217"/>
        <end position="275"/>
    </location>
</feature>
<feature type="repeat" description="ANK" evidence="3">
    <location>
        <begin position="642"/>
        <end position="674"/>
    </location>
</feature>
<feature type="repeat" description="ANK" evidence="3">
    <location>
        <begin position="494"/>
        <end position="526"/>
    </location>
</feature>
<dbReference type="InterPro" id="IPR002110">
    <property type="entry name" value="Ankyrin_rpt"/>
</dbReference>
<evidence type="ECO:0000256" key="3">
    <source>
        <dbReference type="PROSITE-ProRule" id="PRU00023"/>
    </source>
</evidence>
<keyword evidence="7" id="KW-1185">Reference proteome</keyword>
<feature type="repeat" description="ANK" evidence="3">
    <location>
        <begin position="560"/>
        <end position="592"/>
    </location>
</feature>
<gene>
    <name evidence="6" type="ORF">B7463_g11331</name>
</gene>
<dbReference type="Gene3D" id="1.25.40.20">
    <property type="entry name" value="Ankyrin repeat-containing domain"/>
    <property type="match status" value="5"/>
</dbReference>
<feature type="non-terminal residue" evidence="6">
    <location>
        <position position="805"/>
    </location>
</feature>
<feature type="domain" description="Heterokaryon incompatibility" evidence="4">
    <location>
        <begin position="22"/>
        <end position="106"/>
    </location>
</feature>
<dbReference type="AlphaFoldDB" id="A0A3E2GVG3"/>
<evidence type="ECO:0000313" key="7">
    <source>
        <dbReference type="Proteomes" id="UP000258309"/>
    </source>
</evidence>
<keyword evidence="2 3" id="KW-0040">ANK repeat</keyword>
<evidence type="ECO:0000256" key="1">
    <source>
        <dbReference type="ARBA" id="ARBA00022737"/>
    </source>
</evidence>
<feature type="repeat" description="ANK" evidence="3">
    <location>
        <begin position="675"/>
        <end position="707"/>
    </location>
</feature>
<dbReference type="PANTHER" id="PTHR24166">
    <property type="entry name" value="ROLLING PEBBLES, ISOFORM B"/>
    <property type="match status" value="1"/>
</dbReference>
<organism evidence="6 7">
    <name type="scientific">Scytalidium lignicola</name>
    <name type="common">Hyphomycete</name>
    <dbReference type="NCBI Taxonomy" id="5539"/>
    <lineage>
        <taxon>Eukaryota</taxon>
        <taxon>Fungi</taxon>
        <taxon>Dikarya</taxon>
        <taxon>Ascomycota</taxon>
        <taxon>Pezizomycotina</taxon>
        <taxon>Leotiomycetes</taxon>
        <taxon>Leotiomycetes incertae sedis</taxon>
        <taxon>Scytalidium</taxon>
    </lineage>
</organism>
<dbReference type="InterPro" id="IPR050889">
    <property type="entry name" value="Dendritic_Spine_Reg/Scaffold"/>
</dbReference>
<feature type="repeat" description="ANK" evidence="3">
    <location>
        <begin position="428"/>
        <end position="460"/>
    </location>
</feature>
<sequence>MRLLHTRELKVKEFTGKKIPEYVILSHTWEEEEVTLKDINARKATNSPGYEKVKNASRVALERGYEYIWIDTCCINKKSSTELQEAINSMYQWYEEAEECFAYLADVPPGTIAHEFEKSKWFTRGWTLQELIAPSTVIFFNKGWQVIGSKENLQELISDITSIPRNFLLGDDLRYASIAQRMSWASKRKTTRIEDTAYCLMGIFGIHMTMLYGEKKHAFIRLQTEIMRVSNDHSIFAWRSIESSGGLLATSPSAFANSANIIQINSLDSASRPFEFSSERIRLSVPVIDIGYNSRLAILRCTELDQQLKQYQVVSMIGNENRVVVAIKKHTLNLQKERHISGVMEISYSVKKSVGIKTRDEHGMTLLIWAAKNGYHSIVQLLIKNGVNVEVQDDYGKTSLIWAIKNGHESIVQLLVRNGVNIKGRDGHRMTLLMWTAKNGYANAVQLLVEKGVDVEAHDDHGMTSLMWATKSGHENIVKLLLVKNALVEAKDDNGWTPLMWAVKTGYERIAKLLLKQNANVNTKDNDGWTPLMWAVDNGNEDVVKLVLKNGAHIEVSGDSGRTLLLWGITDGHRGILKLLLENGAHVKTDDYDGWTMLLKAAAEADDDTIELLLSWAAVDRREDIMKLLLKRGGYVETENEPSWTSLLCAASNGHETIVQLLLEIGAELEFIDMYGQTPLMHAAKNGHKRVAVLLLMAGARLESRDKLGRTSLSWAAQNEHEDMVGLFLAADGINPDSKDNDGWTPLSWAARNGHESVYEQDAMNQLLAKEVLLDCLDEKINGEKMSPPGAIEDKWDVVLSRCQE</sequence>
<name>A0A3E2GVG3_SCYLI</name>
<feature type="repeat" description="ANK" evidence="3">
    <location>
        <begin position="395"/>
        <end position="427"/>
    </location>
</feature>
<feature type="repeat" description="ANK" evidence="3">
    <location>
        <begin position="461"/>
        <end position="493"/>
    </location>
</feature>
<feature type="repeat" description="ANK" evidence="3">
    <location>
        <begin position="362"/>
        <end position="394"/>
    </location>
</feature>
<feature type="repeat" description="ANK" evidence="3">
    <location>
        <begin position="527"/>
        <end position="559"/>
    </location>
</feature>
<dbReference type="InterPro" id="IPR058525">
    <property type="entry name" value="DUF8212"/>
</dbReference>
<dbReference type="PANTHER" id="PTHR24166:SF48">
    <property type="entry name" value="PROTEIN VAPYRIN"/>
    <property type="match status" value="1"/>
</dbReference>
<protein>
    <submittedName>
        <fullName evidence="6">Uncharacterized protein</fullName>
    </submittedName>
</protein>
<dbReference type="SUPFAM" id="SSF48403">
    <property type="entry name" value="Ankyrin repeat"/>
    <property type="match status" value="2"/>
</dbReference>
<comment type="caution">
    <text evidence="6">The sequence shown here is derived from an EMBL/GenBank/DDBJ whole genome shotgun (WGS) entry which is preliminary data.</text>
</comment>
<dbReference type="PROSITE" id="PS50088">
    <property type="entry name" value="ANK_REPEAT"/>
    <property type="match status" value="9"/>
</dbReference>
<evidence type="ECO:0000313" key="6">
    <source>
        <dbReference type="EMBL" id="RFU25002.1"/>
    </source>
</evidence>
<dbReference type="PROSITE" id="PS50297">
    <property type="entry name" value="ANK_REP_REGION"/>
    <property type="match status" value="8"/>
</dbReference>
<dbReference type="Pfam" id="PF26640">
    <property type="entry name" value="DUF8212"/>
    <property type="match status" value="1"/>
</dbReference>
<evidence type="ECO:0000259" key="4">
    <source>
        <dbReference type="Pfam" id="PF06985"/>
    </source>
</evidence>
<dbReference type="EMBL" id="NCSJ02000376">
    <property type="protein sequence ID" value="RFU25002.1"/>
    <property type="molecule type" value="Genomic_DNA"/>
</dbReference>
<keyword evidence="1" id="KW-0677">Repeat</keyword>
<dbReference type="STRING" id="5539.A0A3E2GVG3"/>
<feature type="non-terminal residue" evidence="6">
    <location>
        <position position="1"/>
    </location>
</feature>
<dbReference type="InterPro" id="IPR036770">
    <property type="entry name" value="Ankyrin_rpt-contain_sf"/>
</dbReference>
<evidence type="ECO:0000256" key="2">
    <source>
        <dbReference type="ARBA" id="ARBA00023043"/>
    </source>
</evidence>
<dbReference type="Pfam" id="PF13637">
    <property type="entry name" value="Ank_4"/>
    <property type="match status" value="2"/>
</dbReference>
<dbReference type="OMA" id="KSGHENI"/>
<dbReference type="Proteomes" id="UP000258309">
    <property type="component" value="Unassembled WGS sequence"/>
</dbReference>